<evidence type="ECO:0000313" key="1">
    <source>
        <dbReference type="EMBL" id="MBX53776.1"/>
    </source>
</evidence>
<dbReference type="AlphaFoldDB" id="A0A2P2PGB3"/>
<reference evidence="1" key="1">
    <citation type="submission" date="2018-02" db="EMBL/GenBank/DDBJ databases">
        <title>Rhizophora mucronata_Transcriptome.</title>
        <authorList>
            <person name="Meera S.P."/>
            <person name="Sreeshan A."/>
            <person name="Augustine A."/>
        </authorList>
    </citation>
    <scope>NUCLEOTIDE SEQUENCE</scope>
    <source>
        <tissue evidence="1">Leaf</tissue>
    </source>
</reference>
<proteinExistence type="predicted"/>
<sequence length="22" mass="2660">MTTQTGQYYTEKKKYFNDDQGL</sequence>
<accession>A0A2P2PGB3</accession>
<dbReference type="EMBL" id="GGEC01073292">
    <property type="protein sequence ID" value="MBX53776.1"/>
    <property type="molecule type" value="Transcribed_RNA"/>
</dbReference>
<organism evidence="1">
    <name type="scientific">Rhizophora mucronata</name>
    <name type="common">Asiatic mangrove</name>
    <dbReference type="NCBI Taxonomy" id="61149"/>
    <lineage>
        <taxon>Eukaryota</taxon>
        <taxon>Viridiplantae</taxon>
        <taxon>Streptophyta</taxon>
        <taxon>Embryophyta</taxon>
        <taxon>Tracheophyta</taxon>
        <taxon>Spermatophyta</taxon>
        <taxon>Magnoliopsida</taxon>
        <taxon>eudicotyledons</taxon>
        <taxon>Gunneridae</taxon>
        <taxon>Pentapetalae</taxon>
        <taxon>rosids</taxon>
        <taxon>fabids</taxon>
        <taxon>Malpighiales</taxon>
        <taxon>Rhizophoraceae</taxon>
        <taxon>Rhizophora</taxon>
    </lineage>
</organism>
<protein>
    <submittedName>
        <fullName evidence="1">Uncharacterized protein</fullName>
    </submittedName>
</protein>
<name>A0A2P2PGB3_RHIMU</name>